<proteinExistence type="predicted"/>
<accession>A0A1D7QWI7</accession>
<dbReference type="KEGG" id="bbev:BBEV_2011"/>
<keyword evidence="3" id="KW-1185">Reference proteome</keyword>
<dbReference type="SUPFAM" id="SSF55154">
    <property type="entry name" value="CYTH-like phosphatases"/>
    <property type="match status" value="1"/>
</dbReference>
<sequence length="197" mass="23444">MSQEIEIEFKQRLDQSAFLMLKEHFEEQRTPFFRQVNHYFETEDFLLKAHQSALRVREKNNMLVLTFKQPYEKGLLETHQPLSEKAFESMKKTGDIPEGEVKEQIASLIASDSFSLIYYGSLTTERSEINLPEGQLVLDQSQYLQHTDFELEFESSSYQEGEKFFNHLIERFELDRDIPDNKIRRFFKALDKQRSDN</sequence>
<evidence type="ECO:0000313" key="3">
    <source>
        <dbReference type="Proteomes" id="UP000094463"/>
    </source>
</evidence>
<dbReference type="EMBL" id="CP012502">
    <property type="protein sequence ID" value="AOM83371.1"/>
    <property type="molecule type" value="Genomic_DNA"/>
</dbReference>
<reference evidence="2 3" key="1">
    <citation type="submission" date="2015-08" db="EMBL/GenBank/DDBJ databases">
        <title>The complete genome sequence of Bacillus beveridgei MLTeJB.</title>
        <authorList>
            <person name="Hanson T.E."/>
            <person name="Mesa C."/>
            <person name="Basesman S.M."/>
            <person name="Oremland R.S."/>
        </authorList>
    </citation>
    <scope>NUCLEOTIDE SEQUENCE [LARGE SCALE GENOMIC DNA]</scope>
    <source>
        <strain evidence="2 3">MLTeJB</strain>
    </source>
</reference>
<dbReference type="PATRIC" id="fig|632773.3.peg.2111"/>
<dbReference type="InterPro" id="IPR009195">
    <property type="entry name" value="Uncharacterised_YjbK"/>
</dbReference>
<dbReference type="Gene3D" id="2.40.320.10">
    <property type="entry name" value="Hypothetical Protein Pfu-838710-001"/>
    <property type="match status" value="1"/>
</dbReference>
<dbReference type="SMART" id="SM01118">
    <property type="entry name" value="CYTH"/>
    <property type="match status" value="1"/>
</dbReference>
<dbReference type="Pfam" id="PF01928">
    <property type="entry name" value="CYTH"/>
    <property type="match status" value="1"/>
</dbReference>
<dbReference type="STRING" id="632773.BBEV_2011"/>
<dbReference type="CDD" id="cd07762">
    <property type="entry name" value="CYTH-like_Pase_1"/>
    <property type="match status" value="1"/>
</dbReference>
<dbReference type="PIRSF" id="PIRSF012526">
    <property type="entry name" value="CYTH_UCP012526"/>
    <property type="match status" value="1"/>
</dbReference>
<gene>
    <name evidence="2" type="ORF">BBEV_2011</name>
</gene>
<dbReference type="InterPro" id="IPR023577">
    <property type="entry name" value="CYTH_domain"/>
</dbReference>
<dbReference type="PROSITE" id="PS51707">
    <property type="entry name" value="CYTH"/>
    <property type="match status" value="1"/>
</dbReference>
<organism evidence="2 3">
    <name type="scientific">Salisediminibacterium beveridgei</name>
    <dbReference type="NCBI Taxonomy" id="632773"/>
    <lineage>
        <taxon>Bacteria</taxon>
        <taxon>Bacillati</taxon>
        <taxon>Bacillota</taxon>
        <taxon>Bacilli</taxon>
        <taxon>Bacillales</taxon>
        <taxon>Bacillaceae</taxon>
        <taxon>Salisediminibacterium</taxon>
    </lineage>
</organism>
<protein>
    <submittedName>
        <fullName evidence="2">Adenylate cyclase</fullName>
    </submittedName>
</protein>
<evidence type="ECO:0000313" key="2">
    <source>
        <dbReference type="EMBL" id="AOM83371.1"/>
    </source>
</evidence>
<dbReference type="AlphaFoldDB" id="A0A1D7QWI7"/>
<name>A0A1D7QWI7_9BACI</name>
<dbReference type="InterPro" id="IPR033469">
    <property type="entry name" value="CYTH-like_dom_sf"/>
</dbReference>
<dbReference type="Proteomes" id="UP000094463">
    <property type="component" value="Chromosome"/>
</dbReference>
<feature type="domain" description="CYTH" evidence="1">
    <location>
        <begin position="4"/>
        <end position="193"/>
    </location>
</feature>
<evidence type="ECO:0000259" key="1">
    <source>
        <dbReference type="PROSITE" id="PS51707"/>
    </source>
</evidence>